<feature type="transmembrane region" description="Helical" evidence="2">
    <location>
        <begin position="124"/>
        <end position="144"/>
    </location>
</feature>
<name>A0A8I0CPD2_9CORY</name>
<feature type="transmembrane region" description="Helical" evidence="2">
    <location>
        <begin position="369"/>
        <end position="396"/>
    </location>
</feature>
<feature type="transmembrane region" description="Helical" evidence="2">
    <location>
        <begin position="83"/>
        <end position="103"/>
    </location>
</feature>
<protein>
    <submittedName>
        <fullName evidence="3">Uncharacterized protein</fullName>
    </submittedName>
</protein>
<dbReference type="AlphaFoldDB" id="A0A8I0CPD2"/>
<proteinExistence type="predicted"/>
<feature type="transmembrane region" description="Helical" evidence="2">
    <location>
        <begin position="150"/>
        <end position="170"/>
    </location>
</feature>
<feature type="transmembrane region" description="Helical" evidence="2">
    <location>
        <begin position="281"/>
        <end position="302"/>
    </location>
</feature>
<accession>A0A8I0CPD2</accession>
<dbReference type="Proteomes" id="UP000612712">
    <property type="component" value="Unassembled WGS sequence"/>
</dbReference>
<keyword evidence="2" id="KW-0472">Membrane</keyword>
<dbReference type="EMBL" id="JACHWT010000004">
    <property type="protein sequence ID" value="MBB3115846.1"/>
    <property type="molecule type" value="Genomic_DNA"/>
</dbReference>
<feature type="transmembrane region" description="Helical" evidence="2">
    <location>
        <begin position="323"/>
        <end position="342"/>
    </location>
</feature>
<gene>
    <name evidence="3" type="ORF">FHU32_001065</name>
</gene>
<evidence type="ECO:0000256" key="1">
    <source>
        <dbReference type="SAM" id="MobiDB-lite"/>
    </source>
</evidence>
<reference evidence="3" key="1">
    <citation type="submission" date="2020-08" db="EMBL/GenBank/DDBJ databases">
        <title>Sequencing the genomes of 1000 actinobacteria strains.</title>
        <authorList>
            <person name="Klenk H.-P."/>
        </authorList>
    </citation>
    <scope>NUCLEOTIDE SEQUENCE</scope>
    <source>
        <strain evidence="3">DSM 20582</strain>
    </source>
</reference>
<keyword evidence="2" id="KW-1133">Transmembrane helix</keyword>
<evidence type="ECO:0000256" key="2">
    <source>
        <dbReference type="SAM" id="Phobius"/>
    </source>
</evidence>
<organism evidence="3 4">
    <name type="scientific">Corynebacterium bovis DSM 20582 = CIP 54.80</name>
    <dbReference type="NCBI Taxonomy" id="927655"/>
    <lineage>
        <taxon>Bacteria</taxon>
        <taxon>Bacillati</taxon>
        <taxon>Actinomycetota</taxon>
        <taxon>Actinomycetes</taxon>
        <taxon>Mycobacteriales</taxon>
        <taxon>Corynebacteriaceae</taxon>
        <taxon>Corynebacterium</taxon>
    </lineage>
</organism>
<feature type="transmembrane region" description="Helical" evidence="2">
    <location>
        <begin position="58"/>
        <end position="77"/>
    </location>
</feature>
<sequence length="478" mass="49488">MTDGTSSTAPGSATGTGSPTAPGSATGPGPSAHRTAPAGRIRLRDHLWLAATQVRADVSLMVTSYTVLMVLLVFLVRGRSDGWDIWTFVMTVFLGYAWVRVGWAGRSVLITFGFGSRDIRLHALLTRLPATVVTEAVIGAVFIGGRSVPVSEAVAALLVVGVIGVGALVADLVNPMSPTEDGDVPADPSLLRHRAPGRSATTALPAGHDGQVTAASTPEDRTGRRRPGPGPRVRSADRELITDPVRRTQLRFWGATVVIGLAVFAFVGLTDRDATTAGTALPMLALVWGLPVAADGVSDGLARWITFSGDRRTWLRRVTSAMWLSPVLGSAVGAIVMAGAVLRARTAPGADGELATIGDMGGSASGLALLLWVGLGGGLVVGTYCGAGVIVGAVILARFHGRWVGWLVVPASVLTGVVMAGVIVLVVWIGLGPDGTGEDWSGTVVVRWLLFPTVALALAGLGWGLARSMVRATDMTRL</sequence>
<feature type="compositionally biased region" description="Low complexity" evidence="1">
    <location>
        <begin position="1"/>
        <end position="32"/>
    </location>
</feature>
<feature type="region of interest" description="Disordered" evidence="1">
    <location>
        <begin position="1"/>
        <end position="36"/>
    </location>
</feature>
<feature type="transmembrane region" description="Helical" evidence="2">
    <location>
        <begin position="449"/>
        <end position="470"/>
    </location>
</feature>
<feature type="region of interest" description="Disordered" evidence="1">
    <location>
        <begin position="199"/>
        <end position="240"/>
    </location>
</feature>
<comment type="caution">
    <text evidence="3">The sequence shown here is derived from an EMBL/GenBank/DDBJ whole genome shotgun (WGS) entry which is preliminary data.</text>
</comment>
<evidence type="ECO:0000313" key="3">
    <source>
        <dbReference type="EMBL" id="MBB3115846.1"/>
    </source>
</evidence>
<feature type="transmembrane region" description="Helical" evidence="2">
    <location>
        <begin position="250"/>
        <end position="269"/>
    </location>
</feature>
<feature type="transmembrane region" description="Helical" evidence="2">
    <location>
        <begin position="403"/>
        <end position="429"/>
    </location>
</feature>
<keyword evidence="2" id="KW-0812">Transmembrane</keyword>
<dbReference type="RefSeq" id="WP_010273199.1">
    <property type="nucleotide sequence ID" value="NZ_AENJ01000382.1"/>
</dbReference>
<evidence type="ECO:0000313" key="4">
    <source>
        <dbReference type="Proteomes" id="UP000612712"/>
    </source>
</evidence>